<accession>A0A1A9EY79</accession>
<dbReference type="Pfam" id="PF00582">
    <property type="entry name" value="Usp"/>
    <property type="match status" value="1"/>
</dbReference>
<dbReference type="InterPro" id="IPR006015">
    <property type="entry name" value="Universal_stress_UspA"/>
</dbReference>
<dbReference type="STRING" id="1821621.A8C75_08855"/>
<dbReference type="RefSeq" id="WP_067380899.1">
    <property type="nucleotide sequence ID" value="NZ_CP015839.1"/>
</dbReference>
<gene>
    <name evidence="3" type="ORF">A8C75_08855</name>
</gene>
<dbReference type="PANTHER" id="PTHR46268">
    <property type="entry name" value="STRESS RESPONSE PROTEIN NHAX"/>
    <property type="match status" value="1"/>
</dbReference>
<reference evidence="4" key="1">
    <citation type="submission" date="2016-05" db="EMBL/GenBank/DDBJ databases">
        <authorList>
            <person name="Baek K."/>
            <person name="Yang S.-J."/>
        </authorList>
    </citation>
    <scope>NUCLEOTIDE SEQUENCE [LARGE SCALE GENOMIC DNA]</scope>
    <source>
        <strain evidence="4">ST58-10</strain>
    </source>
</reference>
<protein>
    <recommendedName>
        <fullName evidence="2">UspA domain-containing protein</fullName>
    </recommendedName>
</protein>
<dbReference type="InterPro" id="IPR014729">
    <property type="entry name" value="Rossmann-like_a/b/a_fold"/>
</dbReference>
<feature type="domain" description="UspA" evidence="2">
    <location>
        <begin position="1"/>
        <end position="142"/>
    </location>
</feature>
<dbReference type="CDD" id="cd00293">
    <property type="entry name" value="USP-like"/>
    <property type="match status" value="1"/>
</dbReference>
<dbReference type="OrthoDB" id="9792500at2"/>
<dbReference type="PANTHER" id="PTHR46268:SF6">
    <property type="entry name" value="UNIVERSAL STRESS PROTEIN UP12"/>
    <property type="match status" value="1"/>
</dbReference>
<dbReference type="Gene3D" id="3.40.50.620">
    <property type="entry name" value="HUPs"/>
    <property type="match status" value="1"/>
</dbReference>
<keyword evidence="4" id="KW-1185">Reference proteome</keyword>
<dbReference type="SUPFAM" id="SSF52402">
    <property type="entry name" value="Adenine nucleotide alpha hydrolases-like"/>
    <property type="match status" value="1"/>
</dbReference>
<dbReference type="KEGG" id="mars:A8C75_08855"/>
<name>A0A1A9EY79_9GAMM</name>
<evidence type="ECO:0000313" key="3">
    <source>
        <dbReference type="EMBL" id="ANG62581.1"/>
    </source>
</evidence>
<organism evidence="3 4">
    <name type="scientific">Marinobacterium aestuarii</name>
    <dbReference type="NCBI Taxonomy" id="1821621"/>
    <lineage>
        <taxon>Bacteria</taxon>
        <taxon>Pseudomonadati</taxon>
        <taxon>Pseudomonadota</taxon>
        <taxon>Gammaproteobacteria</taxon>
        <taxon>Oceanospirillales</taxon>
        <taxon>Oceanospirillaceae</taxon>
        <taxon>Marinobacterium</taxon>
    </lineage>
</organism>
<dbReference type="EMBL" id="CP015839">
    <property type="protein sequence ID" value="ANG62581.1"/>
    <property type="molecule type" value="Genomic_DNA"/>
</dbReference>
<comment type="similarity">
    <text evidence="1">Belongs to the universal stress protein A family.</text>
</comment>
<reference evidence="3 4" key="2">
    <citation type="journal article" date="2018" name="Int. J. Syst. Evol. Microbiol.">
        <title>Marinobacterium aestuarii sp. nov., a benzene-degrading marine bacterium isolated from estuary sediment.</title>
        <authorList>
            <person name="Bae S.S."/>
            <person name="Jung J."/>
            <person name="Chung D."/>
            <person name="Baek K."/>
        </authorList>
    </citation>
    <scope>NUCLEOTIDE SEQUENCE [LARGE SCALE GENOMIC DNA]</scope>
    <source>
        <strain evidence="3 4">ST58-10</strain>
    </source>
</reference>
<evidence type="ECO:0000259" key="2">
    <source>
        <dbReference type="Pfam" id="PF00582"/>
    </source>
</evidence>
<dbReference type="InterPro" id="IPR006016">
    <property type="entry name" value="UspA"/>
</dbReference>
<evidence type="ECO:0000256" key="1">
    <source>
        <dbReference type="ARBA" id="ARBA00008791"/>
    </source>
</evidence>
<evidence type="ECO:0000313" key="4">
    <source>
        <dbReference type="Proteomes" id="UP000078070"/>
    </source>
</evidence>
<dbReference type="PRINTS" id="PR01438">
    <property type="entry name" value="UNVRSLSTRESS"/>
</dbReference>
<sequence length="149" mass="15972">MFKTILIPVDLEEPAFAQPAIAVALRELDPNGGTLHLMTVMPGFASPLVASFFDPATVKKAHQAVDKHLVDFAAQQLPANVPHSLSVHQGHPAERIIKQAAAINADMIIMSAHHRSRLDSALLGSNSARVVERAQCSVMILRGDALKAT</sequence>
<proteinExistence type="inferred from homology"/>
<dbReference type="AlphaFoldDB" id="A0A1A9EY79"/>
<dbReference type="Proteomes" id="UP000078070">
    <property type="component" value="Chromosome"/>
</dbReference>